<evidence type="ECO:0000256" key="1">
    <source>
        <dbReference type="ARBA" id="ARBA00004123"/>
    </source>
</evidence>
<feature type="compositionally biased region" description="Basic residues" evidence="7">
    <location>
        <begin position="112"/>
        <end position="122"/>
    </location>
</feature>
<dbReference type="SUPFAM" id="SSF54928">
    <property type="entry name" value="RNA-binding domain, RBD"/>
    <property type="match status" value="1"/>
</dbReference>
<dbReference type="AlphaFoldDB" id="A0A803ME55"/>
<dbReference type="InterPro" id="IPR051106">
    <property type="entry name" value="RNA-bind/splicing_reg"/>
</dbReference>
<evidence type="ECO:0000256" key="2">
    <source>
        <dbReference type="ARBA" id="ARBA00022664"/>
    </source>
</evidence>
<name>A0A803ME55_CHEQI</name>
<dbReference type="InterPro" id="IPR000504">
    <property type="entry name" value="RRM_dom"/>
</dbReference>
<evidence type="ECO:0000313" key="9">
    <source>
        <dbReference type="EnsemblPlants" id="AUR62027748-RA:cds"/>
    </source>
</evidence>
<dbReference type="PANTHER" id="PTHR48028:SF4">
    <property type="entry name" value="SC35-LIKE SPLICING FACTOR"/>
    <property type="match status" value="1"/>
</dbReference>
<dbReference type="InterPro" id="IPR012677">
    <property type="entry name" value="Nucleotide-bd_a/b_plait_sf"/>
</dbReference>
<reference evidence="9" key="1">
    <citation type="journal article" date="2017" name="Nature">
        <title>The genome of Chenopodium quinoa.</title>
        <authorList>
            <person name="Jarvis D.E."/>
            <person name="Ho Y.S."/>
            <person name="Lightfoot D.J."/>
            <person name="Schmoeckel S.M."/>
            <person name="Li B."/>
            <person name="Borm T.J.A."/>
            <person name="Ohyanagi H."/>
            <person name="Mineta K."/>
            <person name="Michell C.T."/>
            <person name="Saber N."/>
            <person name="Kharbatia N.M."/>
            <person name="Rupper R.R."/>
            <person name="Sharp A.R."/>
            <person name="Dally N."/>
            <person name="Boughton B.A."/>
            <person name="Woo Y.H."/>
            <person name="Gao G."/>
            <person name="Schijlen E.G.W.M."/>
            <person name="Guo X."/>
            <person name="Momin A.A."/>
            <person name="Negrao S."/>
            <person name="Al-Babili S."/>
            <person name="Gehring C."/>
            <person name="Roessner U."/>
            <person name="Jung C."/>
            <person name="Murphy K."/>
            <person name="Arold S.T."/>
            <person name="Gojobori T."/>
            <person name="van der Linden C.G."/>
            <person name="van Loo E.N."/>
            <person name="Jellen E.N."/>
            <person name="Maughan P.J."/>
            <person name="Tester M."/>
        </authorList>
    </citation>
    <scope>NUCLEOTIDE SEQUENCE [LARGE SCALE GENOMIC DNA]</scope>
    <source>
        <strain evidence="9">cv. PI 614886</strain>
    </source>
</reference>
<dbReference type="Proteomes" id="UP000596660">
    <property type="component" value="Unplaced"/>
</dbReference>
<dbReference type="GO" id="GO:0005634">
    <property type="term" value="C:nucleus"/>
    <property type="evidence" value="ECO:0007669"/>
    <property type="project" value="UniProtKB-SubCell"/>
</dbReference>
<evidence type="ECO:0000256" key="4">
    <source>
        <dbReference type="ARBA" id="ARBA00023187"/>
    </source>
</evidence>
<evidence type="ECO:0000313" key="10">
    <source>
        <dbReference type="Proteomes" id="UP000596660"/>
    </source>
</evidence>
<evidence type="ECO:0000256" key="3">
    <source>
        <dbReference type="ARBA" id="ARBA00022884"/>
    </source>
</evidence>
<evidence type="ECO:0000256" key="6">
    <source>
        <dbReference type="PROSITE-ProRule" id="PRU00176"/>
    </source>
</evidence>
<keyword evidence="3 6" id="KW-0694">RNA-binding</keyword>
<proteinExistence type="predicted"/>
<dbReference type="CDD" id="cd12311">
    <property type="entry name" value="RRM_SRSF2_SRSF8"/>
    <property type="match status" value="1"/>
</dbReference>
<keyword evidence="2" id="KW-0507">mRNA processing</keyword>
<evidence type="ECO:0000256" key="5">
    <source>
        <dbReference type="ARBA" id="ARBA00023242"/>
    </source>
</evidence>
<feature type="compositionally biased region" description="Basic and acidic residues" evidence="7">
    <location>
        <begin position="102"/>
        <end position="111"/>
    </location>
</feature>
<evidence type="ECO:0000256" key="7">
    <source>
        <dbReference type="SAM" id="MobiDB-lite"/>
    </source>
</evidence>
<dbReference type="PROSITE" id="PS50102">
    <property type="entry name" value="RRM"/>
    <property type="match status" value="1"/>
</dbReference>
<reference evidence="9" key="2">
    <citation type="submission" date="2021-03" db="UniProtKB">
        <authorList>
            <consortium name="EnsemblPlants"/>
        </authorList>
    </citation>
    <scope>IDENTIFICATION</scope>
</reference>
<feature type="compositionally biased region" description="Low complexity" evidence="7">
    <location>
        <begin position="228"/>
        <end position="247"/>
    </location>
</feature>
<keyword evidence="4" id="KW-0508">mRNA splicing</keyword>
<comment type="subcellular location">
    <subcellularLocation>
        <location evidence="1">Nucleus</location>
    </subcellularLocation>
</comment>
<feature type="compositionally biased region" description="Low complexity" evidence="7">
    <location>
        <begin position="188"/>
        <end position="210"/>
    </location>
</feature>
<sequence>MSHFGRAGPPDIRDTYSLLVLNITFRTTADDLYPLFDRYGKVVDVFIPRDRRTGESRGFAFVRYKYQDEAAKAVEKLDGKVVDGREIMVQFAKYGPNAEKIQKGRILEPVKTKGRSRSPRPRHRDDHRDRDYRRRSRSRSRDRSDRDRYRSRDKDYRRRSSRSYSRSPDHRKDDGKGRYDDERRSRSRSYGSASPRRASPSPRRSPSPRASPKDESPNGRAQEERSPAPRSASPRGRSAPRSASPRGRPADSRSQSPRKSDVDRARCSSCLRDRNTFVRSIIPAYAAVGSCFYAYFPADYTGSCEPVAVDDRLIGSSFVDRMNDAEMLLAAPDLLPCILRLMTKFLHLIPSLISAINLE</sequence>
<dbReference type="SMR" id="A0A803ME55"/>
<evidence type="ECO:0000259" key="8">
    <source>
        <dbReference type="PROSITE" id="PS50102"/>
    </source>
</evidence>
<dbReference type="Pfam" id="PF00076">
    <property type="entry name" value="RRM_1"/>
    <property type="match status" value="1"/>
</dbReference>
<dbReference type="GO" id="GO:0008380">
    <property type="term" value="P:RNA splicing"/>
    <property type="evidence" value="ECO:0007669"/>
    <property type="project" value="UniProtKB-KW"/>
</dbReference>
<accession>A0A803ME55</accession>
<feature type="domain" description="RRM" evidence="8">
    <location>
        <begin position="16"/>
        <end position="94"/>
    </location>
</feature>
<dbReference type="OMA" id="PDRANMS"/>
<feature type="compositionally biased region" description="Basic and acidic residues" evidence="7">
    <location>
        <begin position="139"/>
        <end position="158"/>
    </location>
</feature>
<dbReference type="FunFam" id="3.30.70.330:FF:000192">
    <property type="entry name" value="Serine/arginine-rich splicing factor SC35"/>
    <property type="match status" value="1"/>
</dbReference>
<dbReference type="Gene3D" id="3.30.70.330">
    <property type="match status" value="1"/>
</dbReference>
<dbReference type="GO" id="GO:0006397">
    <property type="term" value="P:mRNA processing"/>
    <property type="evidence" value="ECO:0007669"/>
    <property type="project" value="UniProtKB-KW"/>
</dbReference>
<protein>
    <recommendedName>
        <fullName evidence="8">RRM domain-containing protein</fullName>
    </recommendedName>
</protein>
<dbReference type="GO" id="GO:0003723">
    <property type="term" value="F:RNA binding"/>
    <property type="evidence" value="ECO:0007669"/>
    <property type="project" value="UniProtKB-UniRule"/>
</dbReference>
<feature type="compositionally biased region" description="Basic and acidic residues" evidence="7">
    <location>
        <begin position="211"/>
        <end position="227"/>
    </location>
</feature>
<feature type="compositionally biased region" description="Basic and acidic residues" evidence="7">
    <location>
        <begin position="123"/>
        <end position="132"/>
    </location>
</feature>
<dbReference type="Gramene" id="AUR62027748-RA">
    <property type="protein sequence ID" value="AUR62027748-RA:cds"/>
    <property type="gene ID" value="AUR62027748"/>
</dbReference>
<keyword evidence="5" id="KW-0539">Nucleus</keyword>
<organism evidence="9 10">
    <name type="scientific">Chenopodium quinoa</name>
    <name type="common">Quinoa</name>
    <dbReference type="NCBI Taxonomy" id="63459"/>
    <lineage>
        <taxon>Eukaryota</taxon>
        <taxon>Viridiplantae</taxon>
        <taxon>Streptophyta</taxon>
        <taxon>Embryophyta</taxon>
        <taxon>Tracheophyta</taxon>
        <taxon>Spermatophyta</taxon>
        <taxon>Magnoliopsida</taxon>
        <taxon>eudicotyledons</taxon>
        <taxon>Gunneridae</taxon>
        <taxon>Pentapetalae</taxon>
        <taxon>Caryophyllales</taxon>
        <taxon>Chenopodiaceae</taxon>
        <taxon>Chenopodioideae</taxon>
        <taxon>Atripliceae</taxon>
        <taxon>Chenopodium</taxon>
    </lineage>
</organism>
<dbReference type="InterPro" id="IPR035979">
    <property type="entry name" value="RBD_domain_sf"/>
</dbReference>
<keyword evidence="10" id="KW-1185">Reference proteome</keyword>
<dbReference type="PANTHER" id="PTHR48028">
    <property type="entry name" value="GLYCINE-RICH RNA-BINDING PROTEIN RZ1A"/>
    <property type="match status" value="1"/>
</dbReference>
<dbReference type="SMART" id="SM00360">
    <property type="entry name" value="RRM"/>
    <property type="match status" value="1"/>
</dbReference>
<feature type="compositionally biased region" description="Basic and acidic residues" evidence="7">
    <location>
        <begin position="167"/>
        <end position="184"/>
    </location>
</feature>
<feature type="region of interest" description="Disordered" evidence="7">
    <location>
        <begin position="102"/>
        <end position="265"/>
    </location>
</feature>
<dbReference type="EnsemblPlants" id="AUR62027748-RA">
    <property type="protein sequence ID" value="AUR62027748-RA:cds"/>
    <property type="gene ID" value="AUR62027748"/>
</dbReference>